<gene>
    <name evidence="13" type="ORF">IDAT_11290</name>
</gene>
<dbReference type="GO" id="GO:0006826">
    <property type="term" value="P:iron ion transport"/>
    <property type="evidence" value="ECO:0007669"/>
    <property type="project" value="UniProtKB-KW"/>
</dbReference>
<dbReference type="STRING" id="1517416.IDAT_11290"/>
<protein>
    <submittedName>
        <fullName evidence="13">TonB-dependent receptor</fullName>
    </submittedName>
</protein>
<evidence type="ECO:0000256" key="7">
    <source>
        <dbReference type="ARBA" id="ARBA00023065"/>
    </source>
</evidence>
<comment type="subcellular location">
    <subcellularLocation>
        <location evidence="1">Cell outer membrane</location>
        <topology evidence="1">Multi-pass membrane protein</topology>
    </subcellularLocation>
</comment>
<dbReference type="InterPro" id="IPR036942">
    <property type="entry name" value="Beta-barrel_TonB_sf"/>
</dbReference>
<proteinExistence type="predicted"/>
<evidence type="ECO:0000313" key="14">
    <source>
        <dbReference type="Proteomes" id="UP000053718"/>
    </source>
</evidence>
<feature type="signal peptide" evidence="11">
    <location>
        <begin position="1"/>
        <end position="20"/>
    </location>
</feature>
<keyword evidence="14" id="KW-1185">Reference proteome</keyword>
<dbReference type="InterPro" id="IPR037066">
    <property type="entry name" value="Plug_dom_sf"/>
</dbReference>
<feature type="chain" id="PRO_5001900246" evidence="11">
    <location>
        <begin position="21"/>
        <end position="774"/>
    </location>
</feature>
<dbReference type="Gene3D" id="2.170.130.10">
    <property type="entry name" value="TonB-dependent receptor, plug domain"/>
    <property type="match status" value="1"/>
</dbReference>
<name>A0A094IQM4_9GAMM</name>
<evidence type="ECO:0000256" key="9">
    <source>
        <dbReference type="ARBA" id="ARBA00023136"/>
    </source>
</evidence>
<keyword evidence="13" id="KW-0675">Receptor</keyword>
<evidence type="ECO:0000256" key="3">
    <source>
        <dbReference type="ARBA" id="ARBA00022452"/>
    </source>
</evidence>
<evidence type="ECO:0000313" key="13">
    <source>
        <dbReference type="EMBL" id="KFZ28159.1"/>
    </source>
</evidence>
<evidence type="ECO:0000259" key="12">
    <source>
        <dbReference type="Pfam" id="PF00593"/>
    </source>
</evidence>
<reference evidence="13 14" key="1">
    <citation type="submission" date="2014-06" db="EMBL/GenBank/DDBJ databases">
        <title>Draft genome sequence of Idiomarina sp. MCCC 1A10513.</title>
        <authorList>
            <person name="Du J."/>
            <person name="Lai Q."/>
            <person name="Shao Z."/>
        </authorList>
    </citation>
    <scope>NUCLEOTIDE SEQUENCE [LARGE SCALE GENOMIC DNA]</scope>
    <source>
        <strain evidence="13 14">MCCC 1A10513</strain>
    </source>
</reference>
<evidence type="ECO:0000256" key="1">
    <source>
        <dbReference type="ARBA" id="ARBA00004571"/>
    </source>
</evidence>
<dbReference type="SUPFAM" id="SSF56935">
    <property type="entry name" value="Porins"/>
    <property type="match status" value="1"/>
</dbReference>
<evidence type="ECO:0000256" key="4">
    <source>
        <dbReference type="ARBA" id="ARBA00022496"/>
    </source>
</evidence>
<feature type="domain" description="TonB-dependent receptor-like beta-barrel" evidence="12">
    <location>
        <begin position="249"/>
        <end position="738"/>
    </location>
</feature>
<evidence type="ECO:0000256" key="11">
    <source>
        <dbReference type="SAM" id="SignalP"/>
    </source>
</evidence>
<dbReference type="InterPro" id="IPR000531">
    <property type="entry name" value="Beta-barrel_TonB"/>
</dbReference>
<dbReference type="PROSITE" id="PS01156">
    <property type="entry name" value="TONB_DEPENDENT_REC_2"/>
    <property type="match status" value="1"/>
</dbReference>
<dbReference type="eggNOG" id="COG4773">
    <property type="taxonomic scope" value="Bacteria"/>
</dbReference>
<keyword evidence="6" id="KW-0408">Iron</keyword>
<keyword evidence="5" id="KW-0812">Transmembrane</keyword>
<dbReference type="Pfam" id="PF00593">
    <property type="entry name" value="TonB_dep_Rec_b-barrel"/>
    <property type="match status" value="1"/>
</dbReference>
<dbReference type="AlphaFoldDB" id="A0A094IQM4"/>
<keyword evidence="8" id="KW-0798">TonB box</keyword>
<keyword evidence="9" id="KW-0472">Membrane</keyword>
<accession>A0A094IQM4</accession>
<evidence type="ECO:0000256" key="10">
    <source>
        <dbReference type="ARBA" id="ARBA00023237"/>
    </source>
</evidence>
<sequence>MKIQPLSAAILIALSSSASAQQQHQPDEIIEVRGEQREIVLPSEQAVAGLFGANDQLQDIPRAATVITESLLRDANIDDLHDIAKFAPNSHAAAGFGNPSLPSMRGQLGELFSGGMRRQAGNNGLGIPLSLNAYDSIAVVKGAPPVMLGTTQRVGGFVNLLPKRARTDEDRTELRARLGEWQQYRWQADHNAVIVEGEQAFRASVEVIDEDSFYDYTHLRSDDLTLAYEWTPSASTRWSLNFEYYNVDWTDNAGINRPTQALIDDNLYITGQGQQPNGSFVPGAGAVISPTGQVEIDRSTVLTDPLDTNTAETYLIHSVVEQQLASDWLLVNRSYYQYLEREGINQNSFVEIVDGAHTFEHRVELHYQDHTTVGVNLRYNDVLGYSQFTTEADNPIDLTGTLAQRRIPLTPEQQARLVELRPGVFVSPGAQYDLNNDGVGDFNLSDTTDSTSYQWGIFAQQQWAATEQLRFTVGVRADYYDVEARDPIAPAGQTAKQDSHSDWLTAANVAVQYYWSPDLTFFATAYESDSTSNSMAGGNVLNAAGVIDPQNFATENSLYEVGVKYAPAGARWYADAVWFDQTRSLRNRDGSNSGIASEGIELQWHYRHEQGFWATLAASYIDAYWDNSVASQGTGQIADAFDNSRPDIINGTGVGSPNFTAFAASNQQLQGVPEVQASAVVGWQVAESWSIGGDLNYTKAYPLDFLQTVMIRDQHHLNLHAQYQITPRLQARLDVINVTDQDNWAPVFEGGYFGATLAFPSLPRHAQLSFSYRF</sequence>
<dbReference type="PANTHER" id="PTHR32552:SF81">
    <property type="entry name" value="TONB-DEPENDENT OUTER MEMBRANE RECEPTOR"/>
    <property type="match status" value="1"/>
</dbReference>
<keyword evidence="3" id="KW-1134">Transmembrane beta strand</keyword>
<dbReference type="InterPro" id="IPR039426">
    <property type="entry name" value="TonB-dep_rcpt-like"/>
</dbReference>
<keyword evidence="11" id="KW-0732">Signal</keyword>
<dbReference type="GO" id="GO:0009279">
    <property type="term" value="C:cell outer membrane"/>
    <property type="evidence" value="ECO:0007669"/>
    <property type="project" value="UniProtKB-SubCell"/>
</dbReference>
<evidence type="ECO:0000256" key="6">
    <source>
        <dbReference type="ARBA" id="ARBA00023004"/>
    </source>
</evidence>
<dbReference type="PANTHER" id="PTHR32552">
    <property type="entry name" value="FERRICHROME IRON RECEPTOR-RELATED"/>
    <property type="match status" value="1"/>
</dbReference>
<organism evidence="13 14">
    <name type="scientific">Pseudidiomarina atlantica</name>
    <dbReference type="NCBI Taxonomy" id="1517416"/>
    <lineage>
        <taxon>Bacteria</taxon>
        <taxon>Pseudomonadati</taxon>
        <taxon>Pseudomonadota</taxon>
        <taxon>Gammaproteobacteria</taxon>
        <taxon>Alteromonadales</taxon>
        <taxon>Idiomarinaceae</taxon>
        <taxon>Pseudidiomarina</taxon>
    </lineage>
</organism>
<evidence type="ECO:0000256" key="2">
    <source>
        <dbReference type="ARBA" id="ARBA00022448"/>
    </source>
</evidence>
<evidence type="ECO:0000256" key="5">
    <source>
        <dbReference type="ARBA" id="ARBA00022692"/>
    </source>
</evidence>
<dbReference type="EMBL" id="JPIN01000012">
    <property type="protein sequence ID" value="KFZ28159.1"/>
    <property type="molecule type" value="Genomic_DNA"/>
</dbReference>
<dbReference type="Gene3D" id="2.40.170.20">
    <property type="entry name" value="TonB-dependent receptor, beta-barrel domain"/>
    <property type="match status" value="1"/>
</dbReference>
<dbReference type="Proteomes" id="UP000053718">
    <property type="component" value="Unassembled WGS sequence"/>
</dbReference>
<dbReference type="RefSeq" id="WP_034733635.1">
    <property type="nucleotide sequence ID" value="NZ_JPIN01000012.1"/>
</dbReference>
<keyword evidence="10" id="KW-0998">Cell outer membrane</keyword>
<keyword evidence="7" id="KW-0406">Ion transport</keyword>
<keyword evidence="2" id="KW-0813">Transport</keyword>
<keyword evidence="4" id="KW-0410">Iron transport</keyword>
<comment type="caution">
    <text evidence="13">The sequence shown here is derived from an EMBL/GenBank/DDBJ whole genome shotgun (WGS) entry which is preliminary data.</text>
</comment>
<dbReference type="InterPro" id="IPR010917">
    <property type="entry name" value="TonB_rcpt_CS"/>
</dbReference>
<evidence type="ECO:0000256" key="8">
    <source>
        <dbReference type="ARBA" id="ARBA00023077"/>
    </source>
</evidence>